<proteinExistence type="predicted"/>
<dbReference type="AlphaFoldDB" id="A0A3B1A9M8"/>
<feature type="non-terminal residue" evidence="1">
    <location>
        <position position="31"/>
    </location>
</feature>
<sequence length="31" mass="3648">MDKIVEIFCDVDDFCTVFIPEWEKPLIETGD</sequence>
<reference evidence="1" key="1">
    <citation type="submission" date="2018-06" db="EMBL/GenBank/DDBJ databases">
        <authorList>
            <person name="Zhirakovskaya E."/>
        </authorList>
    </citation>
    <scope>NUCLEOTIDE SEQUENCE</scope>
</reference>
<name>A0A3B1A9M8_9ZZZZ</name>
<gene>
    <name evidence="1" type="ORF">MNBD_GAMMA22-1050</name>
</gene>
<dbReference type="EMBL" id="UOFS01000029">
    <property type="protein sequence ID" value="VAW96723.1"/>
    <property type="molecule type" value="Genomic_DNA"/>
</dbReference>
<protein>
    <submittedName>
        <fullName evidence="1">Mobile element protein</fullName>
    </submittedName>
</protein>
<evidence type="ECO:0000313" key="1">
    <source>
        <dbReference type="EMBL" id="VAW96723.1"/>
    </source>
</evidence>
<accession>A0A3B1A9M8</accession>
<organism evidence="1">
    <name type="scientific">hydrothermal vent metagenome</name>
    <dbReference type="NCBI Taxonomy" id="652676"/>
    <lineage>
        <taxon>unclassified sequences</taxon>
        <taxon>metagenomes</taxon>
        <taxon>ecological metagenomes</taxon>
    </lineage>
</organism>